<dbReference type="EMBL" id="VUOE01000001">
    <property type="protein sequence ID" value="KAA2219827.1"/>
    <property type="molecule type" value="Genomic_DNA"/>
</dbReference>
<dbReference type="Gene3D" id="3.30.470.20">
    <property type="entry name" value="ATP-grasp fold, B domain"/>
    <property type="match status" value="1"/>
</dbReference>
<comment type="cofactor">
    <cofactor evidence="1">
        <name>Mg(2+)</name>
        <dbReference type="ChEBI" id="CHEBI:18420"/>
    </cofactor>
</comment>
<keyword evidence="8" id="KW-0479">Metal-binding</keyword>
<comment type="caution">
    <text evidence="17">The sequence shown here is derived from an EMBL/GenBank/DDBJ whole genome shotgun (WGS) entry which is preliminary data.</text>
</comment>
<dbReference type="SUPFAM" id="SSF56059">
    <property type="entry name" value="Glutathione synthetase ATP-binding domain-like"/>
    <property type="match status" value="1"/>
</dbReference>
<feature type="signal peptide" evidence="15">
    <location>
        <begin position="1"/>
        <end position="20"/>
    </location>
</feature>
<evidence type="ECO:0000256" key="3">
    <source>
        <dbReference type="ARBA" id="ARBA00004742"/>
    </source>
</evidence>
<dbReference type="GO" id="GO:0046872">
    <property type="term" value="F:metal ion binding"/>
    <property type="evidence" value="ECO:0007669"/>
    <property type="project" value="UniProtKB-KW"/>
</dbReference>
<evidence type="ECO:0000256" key="2">
    <source>
        <dbReference type="ARBA" id="ARBA00002988"/>
    </source>
</evidence>
<dbReference type="GO" id="GO:0008986">
    <property type="term" value="F:pyruvate, water dikinase activity"/>
    <property type="evidence" value="ECO:0007669"/>
    <property type="project" value="UniProtKB-EC"/>
</dbReference>
<evidence type="ECO:0000313" key="17">
    <source>
        <dbReference type="EMBL" id="KAA2219827.1"/>
    </source>
</evidence>
<protein>
    <recommendedName>
        <fullName evidence="6">Phosphoenolpyruvate synthase</fullName>
        <ecNumber evidence="5">2.7.9.2</ecNumber>
    </recommendedName>
    <alternativeName>
        <fullName evidence="13">Pyruvate, water dikinase</fullName>
    </alternativeName>
</protein>
<dbReference type="InterPro" id="IPR002192">
    <property type="entry name" value="PPDK_AMP/ATP-bd"/>
</dbReference>
<comment type="similarity">
    <text evidence="4">Belongs to the PEP-utilizing enzyme family.</text>
</comment>
<gene>
    <name evidence="17" type="ORF">F0361_09630</name>
</gene>
<keyword evidence="10" id="KW-0418">Kinase</keyword>
<evidence type="ECO:0000256" key="4">
    <source>
        <dbReference type="ARBA" id="ARBA00007837"/>
    </source>
</evidence>
<evidence type="ECO:0000256" key="14">
    <source>
        <dbReference type="ARBA" id="ARBA00047700"/>
    </source>
</evidence>
<comment type="function">
    <text evidence="2">Catalyzes the phosphorylation of pyruvate to phosphoenolpyruvate.</text>
</comment>
<dbReference type="Proteomes" id="UP000323188">
    <property type="component" value="Unassembled WGS sequence"/>
</dbReference>
<evidence type="ECO:0000256" key="11">
    <source>
        <dbReference type="ARBA" id="ARBA00022840"/>
    </source>
</evidence>
<keyword evidence="17" id="KW-0670">Pyruvate</keyword>
<keyword evidence="15" id="KW-0732">Signal</keyword>
<keyword evidence="11" id="KW-0067">ATP-binding</keyword>
<evidence type="ECO:0000313" key="18">
    <source>
        <dbReference type="Proteomes" id="UP000323188"/>
    </source>
</evidence>
<evidence type="ECO:0000256" key="8">
    <source>
        <dbReference type="ARBA" id="ARBA00022723"/>
    </source>
</evidence>
<keyword evidence="12" id="KW-0460">Magnesium</keyword>
<dbReference type="GO" id="GO:0005524">
    <property type="term" value="F:ATP binding"/>
    <property type="evidence" value="ECO:0007669"/>
    <property type="project" value="UniProtKB-KW"/>
</dbReference>
<keyword evidence="9" id="KW-0547">Nucleotide-binding</keyword>
<dbReference type="Gene3D" id="3.30.1490.20">
    <property type="entry name" value="ATP-grasp fold, A domain"/>
    <property type="match status" value="1"/>
</dbReference>
<dbReference type="InterPro" id="IPR006319">
    <property type="entry name" value="PEP_synth"/>
</dbReference>
<proteinExistence type="inferred from homology"/>
<feature type="domain" description="Pyruvate phosphate dikinase AMP/ATP-binding" evidence="16">
    <location>
        <begin position="620"/>
        <end position="943"/>
    </location>
</feature>
<evidence type="ECO:0000256" key="6">
    <source>
        <dbReference type="ARBA" id="ARBA00021623"/>
    </source>
</evidence>
<dbReference type="AlphaFoldDB" id="A0A5B2TZY8"/>
<comment type="pathway">
    <text evidence="3">Carbohydrate biosynthesis; gluconeogenesis.</text>
</comment>
<evidence type="ECO:0000256" key="15">
    <source>
        <dbReference type="SAM" id="SignalP"/>
    </source>
</evidence>
<dbReference type="PANTHER" id="PTHR43030">
    <property type="entry name" value="PHOSPHOENOLPYRUVATE SYNTHASE"/>
    <property type="match status" value="1"/>
</dbReference>
<name>A0A5B2TZY8_9FLAO</name>
<evidence type="ECO:0000256" key="1">
    <source>
        <dbReference type="ARBA" id="ARBA00001946"/>
    </source>
</evidence>
<keyword evidence="7" id="KW-0808">Transferase</keyword>
<dbReference type="InterPro" id="IPR013815">
    <property type="entry name" value="ATP_grasp_subdomain_1"/>
</dbReference>
<sequence length="970" mass="109505">MKKYVLFFLTCFFWQSSILAQIKDNKGISELISKLKQDIRGPYKDIRWFCTDGSIRQPKDPCPDEIGPGWQHARYRDDVVELGKSNHIYLGQILAYTDPKDFWDAENDHARLKQYQLEQYLKGVDDGWILQKGQYYRGAVQSEDEETWGIDFYKDLLKDDESLEKKFFLIRQSLKDVPHNGDSNIAQKMRSESKVLSDEYVPFMELRIKIHGRPEPSDIQKVERFIIKHQDKLTGTLNAQFRELLSTMREFHRPIDLGSLTKKIGNLQNSELETFLNQFANNGNLVNNPTELIREASDLLLKLREGILLETDSQVRLELLDVSLKLEGLVFKNALNWETDSLQSLLEKICHLGMASAGAGFLEIWEWNQLQGYLSNYESESLSLAELTETLQQARSGVEWSASMVKANYDDVVETYVGFEPMASGFIDDKIRGSVALHLGNAVGELGSFIASESSLTNQVMDVSNQSTVRGLNPGYAFGELVVIGGSSEDIEVSSDKIYVFQSPPSDLKPVAGIATVAEGNMVSHVQLLARNLAIPNAALSDENLQQLKKYDGQRVFFAVSNKGNVILKPEAQMSEIEINLFTKKERKDERIEVPVGQIRLDEKGVLDMRSVNADDSGKLCGPKAANLGQLKKMFPDYVVEGLVIPFGIFREHMDQTMSGQTVSYWTFLNNVFIEADRMRSNSMGEKEVENYQLRQLEILRESIKTMPLKTKFVEALKLGFKNVLGSDIGEVPVFLRSDTNMEDLKDFTGAGLNLTLFNVVEEEKILDGVRAVWASPYTERSFKWRQKYLLNPENVFPSILVIPSVDVDYSGVLITKGIVSGNENDLTIAFSRGAGGAVDGQAAEQYLLKENGQNMLLAPAREPDYNSLPKTGGTLKKSTTFETPVLNSKNLKDIRSMAKTIQERIPKETKSDYLGAYDVELGFKDDKLWLFQIRPFVENKKALSSDYLESITPKVDLNKMIPVTKNPRP</sequence>
<reference evidence="17 18" key="1">
    <citation type="submission" date="2019-09" db="EMBL/GenBank/DDBJ databases">
        <authorList>
            <person name="Khan S.A."/>
            <person name="Jeon C.O."/>
            <person name="Chun B.H."/>
            <person name="Jeong S.E."/>
        </authorList>
    </citation>
    <scope>NUCLEOTIDE SEQUENCE [LARGE SCALE GENOMIC DNA]</scope>
    <source>
        <strain evidence="17 18">KCTC 42508</strain>
    </source>
</reference>
<accession>A0A5B2TZY8</accession>
<organism evidence="17 18">
    <name type="scientific">Maribacter flavus</name>
    <dbReference type="NCBI Taxonomy" id="1658664"/>
    <lineage>
        <taxon>Bacteria</taxon>
        <taxon>Pseudomonadati</taxon>
        <taxon>Bacteroidota</taxon>
        <taxon>Flavobacteriia</taxon>
        <taxon>Flavobacteriales</taxon>
        <taxon>Flavobacteriaceae</taxon>
        <taxon>Maribacter</taxon>
    </lineage>
</organism>
<comment type="catalytic activity">
    <reaction evidence="14">
        <text>pyruvate + ATP + H2O = phosphoenolpyruvate + AMP + phosphate + 2 H(+)</text>
        <dbReference type="Rhea" id="RHEA:11364"/>
        <dbReference type="ChEBI" id="CHEBI:15361"/>
        <dbReference type="ChEBI" id="CHEBI:15377"/>
        <dbReference type="ChEBI" id="CHEBI:15378"/>
        <dbReference type="ChEBI" id="CHEBI:30616"/>
        <dbReference type="ChEBI" id="CHEBI:43474"/>
        <dbReference type="ChEBI" id="CHEBI:58702"/>
        <dbReference type="ChEBI" id="CHEBI:456215"/>
        <dbReference type="EC" id="2.7.9.2"/>
    </reaction>
</comment>
<dbReference type="RefSeq" id="WP_154918296.1">
    <property type="nucleotide sequence ID" value="NZ_VUOE01000001.1"/>
</dbReference>
<dbReference type="UniPathway" id="UPA00138"/>
<feature type="chain" id="PRO_5022684099" description="Phosphoenolpyruvate synthase" evidence="15">
    <location>
        <begin position="21"/>
        <end position="970"/>
    </location>
</feature>
<evidence type="ECO:0000256" key="7">
    <source>
        <dbReference type="ARBA" id="ARBA00022679"/>
    </source>
</evidence>
<evidence type="ECO:0000256" key="10">
    <source>
        <dbReference type="ARBA" id="ARBA00022777"/>
    </source>
</evidence>
<dbReference type="GO" id="GO:0006094">
    <property type="term" value="P:gluconeogenesis"/>
    <property type="evidence" value="ECO:0007669"/>
    <property type="project" value="UniProtKB-UniPathway"/>
</dbReference>
<evidence type="ECO:0000259" key="16">
    <source>
        <dbReference type="Pfam" id="PF01326"/>
    </source>
</evidence>
<dbReference type="PANTHER" id="PTHR43030:SF1">
    <property type="entry name" value="PHOSPHOENOLPYRUVATE SYNTHASE"/>
    <property type="match status" value="1"/>
</dbReference>
<dbReference type="Gene3D" id="3.50.30.10">
    <property type="entry name" value="Phosphohistidine domain"/>
    <property type="match status" value="1"/>
</dbReference>
<evidence type="ECO:0000256" key="5">
    <source>
        <dbReference type="ARBA" id="ARBA00011996"/>
    </source>
</evidence>
<evidence type="ECO:0000256" key="9">
    <source>
        <dbReference type="ARBA" id="ARBA00022741"/>
    </source>
</evidence>
<dbReference type="EC" id="2.7.9.2" evidence="5"/>
<dbReference type="Pfam" id="PF01326">
    <property type="entry name" value="PPDK_N"/>
    <property type="match status" value="1"/>
</dbReference>
<evidence type="ECO:0000256" key="13">
    <source>
        <dbReference type="ARBA" id="ARBA00033470"/>
    </source>
</evidence>
<evidence type="ECO:0000256" key="12">
    <source>
        <dbReference type="ARBA" id="ARBA00022842"/>
    </source>
</evidence>